<dbReference type="RefSeq" id="WP_157728214.1">
    <property type="nucleotide sequence ID" value="NZ_LT629732.1"/>
</dbReference>
<evidence type="ECO:0000313" key="2">
    <source>
        <dbReference type="Proteomes" id="UP000198983"/>
    </source>
</evidence>
<protein>
    <submittedName>
        <fullName evidence="1">Glycosyltransferase involved in cell wall bisynthesis</fullName>
    </submittedName>
</protein>
<dbReference type="InterPro" id="IPR050194">
    <property type="entry name" value="Glycosyltransferase_grp1"/>
</dbReference>
<reference evidence="1 2" key="1">
    <citation type="submission" date="2016-10" db="EMBL/GenBank/DDBJ databases">
        <authorList>
            <person name="de Groot N.N."/>
        </authorList>
    </citation>
    <scope>NUCLEOTIDE SEQUENCE [LARGE SCALE GENOMIC DNA]</scope>
    <source>
        <strain evidence="1 2">DSM 22024</strain>
    </source>
</reference>
<dbReference type="Pfam" id="PF13692">
    <property type="entry name" value="Glyco_trans_1_4"/>
    <property type="match status" value="1"/>
</dbReference>
<dbReference type="AlphaFoldDB" id="A0A1H1MPC2"/>
<sequence length="392" mass="42910">MAELTRLASHLAARRHLAFYGTGFVPPDLVRAPSRVRAVLGRRSLPPGVEPHVARSFAPVQEVLGTIAPGRLGRTRQWFMDRRSGELGRRAGRELERVPTDALVISHGAALEAFRHNRSALRVLNMPSVHPRFRTATIEAEIERCPNLAPSMTSDLPPHGRLARFDEEFELADLVLVPSRFAAHTLEEYGVPSGKIVVVPYGAHLAEYSNDPKEVSERLEILYVGRITQSKGLSYLLDAHARLRTGSAGLSVVGGTAAQARLFSRYGRGWVHRAAVPRSQVSGYFRSADVFVLPSLFEGMSLSVLEAMGHGLPVIVTPASGAADLVADGVEGFVVPERRPDVLADRLRQLADDPVRRSDMGRAARRRAEAFTWQTYAETTFAAIVKVLASHA</sequence>
<gene>
    <name evidence="1" type="ORF">SAMN04489717_0906</name>
</gene>
<dbReference type="GO" id="GO:0016757">
    <property type="term" value="F:glycosyltransferase activity"/>
    <property type="evidence" value="ECO:0007669"/>
    <property type="project" value="TreeGrafter"/>
</dbReference>
<dbReference type="CDD" id="cd03801">
    <property type="entry name" value="GT4_PimA-like"/>
    <property type="match status" value="1"/>
</dbReference>
<name>A0A1H1MPC2_9ACTN</name>
<accession>A0A1H1MPC2</accession>
<evidence type="ECO:0000313" key="1">
    <source>
        <dbReference type="EMBL" id="SDR88577.1"/>
    </source>
</evidence>
<dbReference type="STRING" id="117157.SAMN04489717_0906"/>
<organism evidence="1 2">
    <name type="scientific">Actinopolymorpha singaporensis</name>
    <dbReference type="NCBI Taxonomy" id="117157"/>
    <lineage>
        <taxon>Bacteria</taxon>
        <taxon>Bacillati</taxon>
        <taxon>Actinomycetota</taxon>
        <taxon>Actinomycetes</taxon>
        <taxon>Propionibacteriales</taxon>
        <taxon>Actinopolymorphaceae</taxon>
        <taxon>Actinopolymorpha</taxon>
    </lineage>
</organism>
<dbReference type="PANTHER" id="PTHR45947:SF3">
    <property type="entry name" value="SULFOQUINOVOSYL TRANSFERASE SQD2"/>
    <property type="match status" value="1"/>
</dbReference>
<proteinExistence type="predicted"/>
<dbReference type="SUPFAM" id="SSF53756">
    <property type="entry name" value="UDP-Glycosyltransferase/glycogen phosphorylase"/>
    <property type="match status" value="1"/>
</dbReference>
<dbReference type="Proteomes" id="UP000198983">
    <property type="component" value="Chromosome I"/>
</dbReference>
<dbReference type="Gene3D" id="3.40.50.2000">
    <property type="entry name" value="Glycogen Phosphorylase B"/>
    <property type="match status" value="2"/>
</dbReference>
<dbReference type="EMBL" id="LT629732">
    <property type="protein sequence ID" value="SDR88577.1"/>
    <property type="molecule type" value="Genomic_DNA"/>
</dbReference>
<keyword evidence="1" id="KW-0808">Transferase</keyword>
<dbReference type="PANTHER" id="PTHR45947">
    <property type="entry name" value="SULFOQUINOVOSYL TRANSFERASE SQD2"/>
    <property type="match status" value="1"/>
</dbReference>
<dbReference type="OrthoDB" id="9802525at2"/>
<keyword evidence="2" id="KW-1185">Reference proteome</keyword>